<dbReference type="InterPro" id="IPR013083">
    <property type="entry name" value="Znf_RING/FYVE/PHD"/>
</dbReference>
<dbReference type="SUPFAM" id="SSF46689">
    <property type="entry name" value="Homeodomain-like"/>
    <property type="match status" value="1"/>
</dbReference>
<sequence>MQADDTPLGKSHGQKFADGVKDNMQNCNAAETSYDSGSCHDEAAEVALKKHNFLCSQHSLSQDSLTATDWTEKNLCMKCNKGGEVLICAASGCPLVIHERCLGFSSSFDYRGDFKCPFCAYSQAISDYVDAKRKASLTRKQLSLFIAGNTSYQPKFNSEKLSDNDLNQTRLNRDVEKMGEGGGNGLNEMEGDHCRDAAKSSHGDEKTFLVADSGEGTEQELSRQQIPDQFKDAPSASRSNPDGTAEDENATTRRYPLRRHSRGICHTNPAYPQLRRIKLAWTPEEEEMLKEGILRFADGEDKPIPWKDVLEFGSSVFLKGRTTIDLKDKWRNMLRGRSPKSK</sequence>
<feature type="compositionally biased region" description="Basic and acidic residues" evidence="4">
    <location>
        <begin position="190"/>
        <end position="207"/>
    </location>
</feature>
<dbReference type="InterPro" id="IPR001005">
    <property type="entry name" value="SANT/Myb"/>
</dbReference>
<proteinExistence type="predicted"/>
<feature type="domain" description="Myb-like" evidence="5">
    <location>
        <begin position="273"/>
        <end position="334"/>
    </location>
</feature>
<feature type="region of interest" description="Disordered" evidence="4">
    <location>
        <begin position="173"/>
        <end position="255"/>
    </location>
</feature>
<dbReference type="PANTHER" id="PTHR47863:SF4">
    <property type="entry name" value="RING_FYVE_PHD ZINC FINGER SUPERFAMILY PROTEIN"/>
    <property type="match status" value="1"/>
</dbReference>
<evidence type="ECO:0000256" key="1">
    <source>
        <dbReference type="ARBA" id="ARBA00022723"/>
    </source>
</evidence>
<dbReference type="InterPro" id="IPR001965">
    <property type="entry name" value="Znf_PHD"/>
</dbReference>
<evidence type="ECO:0000313" key="7">
    <source>
        <dbReference type="Proteomes" id="UP001279734"/>
    </source>
</evidence>
<accession>A0AAD3SYJ1</accession>
<keyword evidence="7" id="KW-1185">Reference proteome</keyword>
<keyword evidence="2" id="KW-0863">Zinc-finger</keyword>
<dbReference type="PANTHER" id="PTHR47863">
    <property type="entry name" value="RING/FYVE/PHD ZINC FINGER SUPERFAMILY PROTEIN"/>
    <property type="match status" value="1"/>
</dbReference>
<dbReference type="Gene3D" id="1.10.246.220">
    <property type="match status" value="1"/>
</dbReference>
<gene>
    <name evidence="6" type="ORF">Nepgr_021976</name>
</gene>
<name>A0AAD3SYJ1_NEPGR</name>
<dbReference type="SMART" id="SM00717">
    <property type="entry name" value="SANT"/>
    <property type="match status" value="1"/>
</dbReference>
<dbReference type="InterPro" id="IPR009057">
    <property type="entry name" value="Homeodomain-like_sf"/>
</dbReference>
<keyword evidence="3" id="KW-0862">Zinc</keyword>
<dbReference type="GO" id="GO:0008270">
    <property type="term" value="F:zinc ion binding"/>
    <property type="evidence" value="ECO:0007669"/>
    <property type="project" value="UniProtKB-KW"/>
</dbReference>
<dbReference type="AlphaFoldDB" id="A0AAD3SYJ1"/>
<evidence type="ECO:0000256" key="4">
    <source>
        <dbReference type="SAM" id="MobiDB-lite"/>
    </source>
</evidence>
<evidence type="ECO:0000256" key="3">
    <source>
        <dbReference type="ARBA" id="ARBA00022833"/>
    </source>
</evidence>
<evidence type="ECO:0000259" key="5">
    <source>
        <dbReference type="PROSITE" id="PS50090"/>
    </source>
</evidence>
<reference evidence="6" key="1">
    <citation type="submission" date="2023-05" db="EMBL/GenBank/DDBJ databases">
        <title>Nepenthes gracilis genome sequencing.</title>
        <authorList>
            <person name="Fukushima K."/>
        </authorList>
    </citation>
    <scope>NUCLEOTIDE SEQUENCE</scope>
    <source>
        <strain evidence="6">SING2019-196</strain>
    </source>
</reference>
<dbReference type="Proteomes" id="UP001279734">
    <property type="component" value="Unassembled WGS sequence"/>
</dbReference>
<dbReference type="EMBL" id="BSYO01000021">
    <property type="protein sequence ID" value="GMH20135.1"/>
    <property type="molecule type" value="Genomic_DNA"/>
</dbReference>
<keyword evidence="1" id="KW-0479">Metal-binding</keyword>
<evidence type="ECO:0000313" key="6">
    <source>
        <dbReference type="EMBL" id="GMH20135.1"/>
    </source>
</evidence>
<dbReference type="CDD" id="cd11660">
    <property type="entry name" value="SANT_TRF"/>
    <property type="match status" value="1"/>
</dbReference>
<dbReference type="PROSITE" id="PS50090">
    <property type="entry name" value="MYB_LIKE"/>
    <property type="match status" value="1"/>
</dbReference>
<evidence type="ECO:0000256" key="2">
    <source>
        <dbReference type="ARBA" id="ARBA00022771"/>
    </source>
</evidence>
<dbReference type="Gene3D" id="3.30.40.10">
    <property type="entry name" value="Zinc/RING finger domain, C3HC4 (zinc finger)"/>
    <property type="match status" value="1"/>
</dbReference>
<protein>
    <recommendedName>
        <fullName evidence="5">Myb-like domain-containing protein</fullName>
    </recommendedName>
</protein>
<dbReference type="SMART" id="SM00249">
    <property type="entry name" value="PHD"/>
    <property type="match status" value="1"/>
</dbReference>
<dbReference type="InterPro" id="IPR011011">
    <property type="entry name" value="Znf_FYVE_PHD"/>
</dbReference>
<organism evidence="6 7">
    <name type="scientific">Nepenthes gracilis</name>
    <name type="common">Slender pitcher plant</name>
    <dbReference type="NCBI Taxonomy" id="150966"/>
    <lineage>
        <taxon>Eukaryota</taxon>
        <taxon>Viridiplantae</taxon>
        <taxon>Streptophyta</taxon>
        <taxon>Embryophyta</taxon>
        <taxon>Tracheophyta</taxon>
        <taxon>Spermatophyta</taxon>
        <taxon>Magnoliopsida</taxon>
        <taxon>eudicotyledons</taxon>
        <taxon>Gunneridae</taxon>
        <taxon>Pentapetalae</taxon>
        <taxon>Caryophyllales</taxon>
        <taxon>Nepenthaceae</taxon>
        <taxon>Nepenthes</taxon>
    </lineage>
</organism>
<dbReference type="SUPFAM" id="SSF57903">
    <property type="entry name" value="FYVE/PHD zinc finger"/>
    <property type="match status" value="1"/>
</dbReference>
<comment type="caution">
    <text evidence="6">The sequence shown here is derived from an EMBL/GenBank/DDBJ whole genome shotgun (WGS) entry which is preliminary data.</text>
</comment>